<proteinExistence type="predicted"/>
<feature type="compositionally biased region" description="Polar residues" evidence="7">
    <location>
        <begin position="544"/>
        <end position="564"/>
    </location>
</feature>
<dbReference type="CDD" id="cd10142">
    <property type="entry name" value="HD_SAS6_N"/>
    <property type="match status" value="1"/>
</dbReference>
<keyword evidence="2" id="KW-0963">Cytoplasm</keyword>
<feature type="compositionally biased region" description="Basic and acidic residues" evidence="7">
    <location>
        <begin position="526"/>
        <end position="542"/>
    </location>
</feature>
<gene>
    <name evidence="9" type="primary">SASS6</name>
    <name evidence="9" type="ORF">HK099_006921</name>
</gene>
<comment type="subcellular location">
    <subcellularLocation>
        <location evidence="1">Cytoplasm</location>
        <location evidence="1">Cytoskeleton</location>
        <location evidence="1">Microtubule organizing center</location>
        <location evidence="1">Centrosome</location>
    </subcellularLocation>
</comment>
<dbReference type="InterPro" id="IPR038558">
    <property type="entry name" value="SAS-6_N_sf"/>
</dbReference>
<dbReference type="EMBL" id="JADGJW010000063">
    <property type="protein sequence ID" value="KAJ3225380.1"/>
    <property type="molecule type" value="Genomic_DNA"/>
</dbReference>
<evidence type="ECO:0000256" key="1">
    <source>
        <dbReference type="ARBA" id="ARBA00004300"/>
    </source>
</evidence>
<organism evidence="9 10">
    <name type="scientific">Clydaea vesicula</name>
    <dbReference type="NCBI Taxonomy" id="447962"/>
    <lineage>
        <taxon>Eukaryota</taxon>
        <taxon>Fungi</taxon>
        <taxon>Fungi incertae sedis</taxon>
        <taxon>Chytridiomycota</taxon>
        <taxon>Chytridiomycota incertae sedis</taxon>
        <taxon>Chytridiomycetes</taxon>
        <taxon>Lobulomycetales</taxon>
        <taxon>Lobulomycetaceae</taxon>
        <taxon>Clydaea</taxon>
    </lineage>
</organism>
<evidence type="ECO:0000256" key="5">
    <source>
        <dbReference type="ARBA" id="ARBA00023306"/>
    </source>
</evidence>
<sequence length="700" mass="81433">MNISSKIKPTLTSSLDDQTLFLKQVPLTIKSHIKNPVSHEEKKIVITTVEVTLKNDGRTKTLQFTLTNDQDQFFLYNLSVAEEDFHFLKQEQNLLVDFQQFPLKFIELLEECIKAKEEENPKFLCQLVTDSLIKPTFSIIETNTFKQIIHLNLIFVPGNDENIKVYLAGLVKEFKKEIKSLNESLRSVEKQFSNSEENSSKTIKNLKLELENLKYEKQSELHERNLNFNKETLDLKEKFQSELLKERSEFEKLKKESELKFDEEIKLLQEHLIKCQTTVKYQEKQIQSLEETLKENTIKFEKTVKDWNYFQLENEIFSKENKNFEKLNSSLMEEKEKLKLDLSKLEKNLMEKDLENKKLLDKLNGINSGKVWLQTIIESTLDIYKKKTSDLEESMKTSIEEINKANDIIRRLQTDLKNQKQKLKLKTESYLQQEDLLKEKSDANLSIKNELETVKKDFLKTKEELVESLNTISQLNLKITESKNIIDDNNHVIEWLHKQLNEEALIRPVPSANLQGTGATGYKPINFDKYDNENELNNDRKSPTKNFRTRYTTTPNDNQNLASQSKYQSVLRINNIVNSKLPTSTPPKNNEQKNSLTKTSINKFNSNNTSPQRFQPRQSQQQQKNSVLNVDDRPITNTFTSKISTSNIATGYNGSNVGFANGGGNVGGERDRMRNLYPLKNFSDNHDRYLGENNGKSNYF</sequence>
<feature type="coiled-coil region" evidence="6">
    <location>
        <begin position="171"/>
        <end position="362"/>
    </location>
</feature>
<evidence type="ECO:0000256" key="4">
    <source>
        <dbReference type="ARBA" id="ARBA00023212"/>
    </source>
</evidence>
<evidence type="ECO:0000313" key="10">
    <source>
        <dbReference type="Proteomes" id="UP001211065"/>
    </source>
</evidence>
<keyword evidence="5" id="KW-0131">Cell cycle</keyword>
<dbReference type="PANTHER" id="PTHR44281:SF2">
    <property type="entry name" value="SPINDLE ASSEMBLY ABNORMAL PROTEIN 6 HOMOLOG"/>
    <property type="match status" value="1"/>
</dbReference>
<name>A0AAD5Y0R4_9FUNG</name>
<evidence type="ECO:0000259" key="8">
    <source>
        <dbReference type="Pfam" id="PF16531"/>
    </source>
</evidence>
<feature type="compositionally biased region" description="Low complexity" evidence="7">
    <location>
        <begin position="610"/>
        <end position="623"/>
    </location>
</feature>
<keyword evidence="4" id="KW-0206">Cytoskeleton</keyword>
<accession>A0AAD5Y0R4</accession>
<evidence type="ECO:0000256" key="6">
    <source>
        <dbReference type="SAM" id="Coils"/>
    </source>
</evidence>
<protein>
    <submittedName>
        <fullName evidence="9">Spindle assembly abnormal protein 6</fullName>
    </submittedName>
</protein>
<evidence type="ECO:0000313" key="9">
    <source>
        <dbReference type="EMBL" id="KAJ3225380.1"/>
    </source>
</evidence>
<keyword evidence="10" id="KW-1185">Reference proteome</keyword>
<feature type="region of interest" description="Disordered" evidence="7">
    <location>
        <begin position="517"/>
        <end position="564"/>
    </location>
</feature>
<keyword evidence="3 6" id="KW-0175">Coiled coil</keyword>
<dbReference type="PANTHER" id="PTHR44281">
    <property type="entry name" value="SPINDLE ASSEMBLY ABNORMAL PROTEIN 6 HOMOLOG"/>
    <property type="match status" value="1"/>
</dbReference>
<dbReference type="Gene3D" id="2.170.210.20">
    <property type="entry name" value="Spindle assembly abnormal protein 6, N-terminal domain"/>
    <property type="match status" value="1"/>
</dbReference>
<comment type="caution">
    <text evidence="9">The sequence shown here is derived from an EMBL/GenBank/DDBJ whole genome shotgun (WGS) entry which is preliminary data.</text>
</comment>
<feature type="domain" description="Spindle assembly abnormal protein 6 N-terminal" evidence="8">
    <location>
        <begin position="20"/>
        <end position="153"/>
    </location>
</feature>
<evidence type="ECO:0000256" key="3">
    <source>
        <dbReference type="ARBA" id="ARBA00023054"/>
    </source>
</evidence>
<evidence type="ECO:0000256" key="2">
    <source>
        <dbReference type="ARBA" id="ARBA00022490"/>
    </source>
</evidence>
<feature type="coiled-coil region" evidence="6">
    <location>
        <begin position="395"/>
        <end position="429"/>
    </location>
</feature>
<dbReference type="Proteomes" id="UP001211065">
    <property type="component" value="Unassembled WGS sequence"/>
</dbReference>
<evidence type="ECO:0000256" key="7">
    <source>
        <dbReference type="SAM" id="MobiDB-lite"/>
    </source>
</evidence>
<dbReference type="Pfam" id="PF16531">
    <property type="entry name" value="SAS-6_N"/>
    <property type="match status" value="1"/>
</dbReference>
<feature type="region of interest" description="Disordered" evidence="7">
    <location>
        <begin position="601"/>
        <end position="629"/>
    </location>
</feature>
<dbReference type="InterPro" id="IPR032396">
    <property type="entry name" value="SAS-6_N"/>
</dbReference>
<dbReference type="AlphaFoldDB" id="A0AAD5Y0R4"/>
<reference evidence="9" key="1">
    <citation type="submission" date="2020-05" db="EMBL/GenBank/DDBJ databases">
        <title>Phylogenomic resolution of chytrid fungi.</title>
        <authorList>
            <person name="Stajich J.E."/>
            <person name="Amses K."/>
            <person name="Simmons R."/>
            <person name="Seto K."/>
            <person name="Myers J."/>
            <person name="Bonds A."/>
            <person name="Quandt C.A."/>
            <person name="Barry K."/>
            <person name="Liu P."/>
            <person name="Grigoriev I."/>
            <person name="Longcore J.E."/>
            <person name="James T.Y."/>
        </authorList>
    </citation>
    <scope>NUCLEOTIDE SEQUENCE</scope>
    <source>
        <strain evidence="9">JEL0476</strain>
    </source>
</reference>